<dbReference type="EMBL" id="FNGY01000003">
    <property type="protein sequence ID" value="SDM18387.1"/>
    <property type="molecule type" value="Genomic_DNA"/>
</dbReference>
<keyword evidence="2" id="KW-1185">Reference proteome</keyword>
<accession>A0A1G9R6B9</accession>
<evidence type="ECO:0000313" key="2">
    <source>
        <dbReference type="Proteomes" id="UP000183200"/>
    </source>
</evidence>
<dbReference type="AlphaFoldDB" id="A0A1G9R6B9"/>
<reference evidence="2" key="1">
    <citation type="submission" date="2016-10" db="EMBL/GenBank/DDBJ databases">
        <authorList>
            <person name="Varghese N."/>
            <person name="Submissions S."/>
        </authorList>
    </citation>
    <scope>NUCLEOTIDE SEQUENCE [LARGE SCALE GENOMIC DNA]</scope>
    <source>
        <strain evidence="2">DSM 19110</strain>
    </source>
</reference>
<dbReference type="Proteomes" id="UP000183200">
    <property type="component" value="Unassembled WGS sequence"/>
</dbReference>
<organism evidence="1 2">
    <name type="scientific">Pedobacter steynii</name>
    <dbReference type="NCBI Taxonomy" id="430522"/>
    <lineage>
        <taxon>Bacteria</taxon>
        <taxon>Pseudomonadati</taxon>
        <taxon>Bacteroidota</taxon>
        <taxon>Sphingobacteriia</taxon>
        <taxon>Sphingobacteriales</taxon>
        <taxon>Sphingobacteriaceae</taxon>
        <taxon>Pedobacter</taxon>
    </lineage>
</organism>
<sequence>MCIGSASYAQTIELCSRGLSLFPLGSKLNDTNKLDLQDIDTSNLEGMLEYSLASAGTDKEDSYTFKKLIAGRYIVREMESTSCDIYIGFTKEYEIRQIVIKLRDFDFSHIKDIINRIYGTPEVEGTSEINGAFSHQTCVWSGADFDVIFSGLGGDIGFYYRRSAEDMERKLNRLIKGLH</sequence>
<protein>
    <submittedName>
        <fullName evidence="1">Uncharacterized protein</fullName>
    </submittedName>
</protein>
<evidence type="ECO:0000313" key="1">
    <source>
        <dbReference type="EMBL" id="SDM18387.1"/>
    </source>
</evidence>
<gene>
    <name evidence="1" type="ORF">SAMN05421820_103128</name>
</gene>
<proteinExistence type="predicted"/>
<name>A0A1G9R6B9_9SPHI</name>